<name>A0A846XRM0_9NOCA</name>
<keyword evidence="2" id="KW-1185">Reference proteome</keyword>
<dbReference type="EMBL" id="JAAXOP010000002">
    <property type="protein sequence ID" value="NKY49716.1"/>
    <property type="molecule type" value="Genomic_DNA"/>
</dbReference>
<dbReference type="AlphaFoldDB" id="A0A846XRM0"/>
<dbReference type="Pfam" id="PF12079">
    <property type="entry name" value="DUF3558"/>
    <property type="match status" value="1"/>
</dbReference>
<protein>
    <submittedName>
        <fullName evidence="1">DUF3558 domain-containing protein</fullName>
    </submittedName>
</protein>
<accession>A0A846XRM0</accession>
<dbReference type="Proteomes" id="UP000565711">
    <property type="component" value="Unassembled WGS sequence"/>
</dbReference>
<dbReference type="InterPro" id="IPR024520">
    <property type="entry name" value="DUF3558"/>
</dbReference>
<comment type="caution">
    <text evidence="1">The sequence shown here is derived from an EMBL/GenBank/DDBJ whole genome shotgun (WGS) entry which is preliminary data.</text>
</comment>
<proteinExistence type="predicted"/>
<organism evidence="1 2">
    <name type="scientific">Nocardia vermiculata</name>
    <dbReference type="NCBI Taxonomy" id="257274"/>
    <lineage>
        <taxon>Bacteria</taxon>
        <taxon>Bacillati</taxon>
        <taxon>Actinomycetota</taxon>
        <taxon>Actinomycetes</taxon>
        <taxon>Mycobacteriales</taxon>
        <taxon>Nocardiaceae</taxon>
        <taxon>Nocardia</taxon>
    </lineage>
</organism>
<evidence type="ECO:0000313" key="2">
    <source>
        <dbReference type="Proteomes" id="UP000565711"/>
    </source>
</evidence>
<dbReference type="RefSeq" id="WP_168436073.1">
    <property type="nucleotide sequence ID" value="NZ_JAAXOP010000002.1"/>
</dbReference>
<reference evidence="1 2" key="1">
    <citation type="submission" date="2020-04" db="EMBL/GenBank/DDBJ databases">
        <title>MicrobeNet Type strains.</title>
        <authorList>
            <person name="Nicholson A.C."/>
        </authorList>
    </citation>
    <scope>NUCLEOTIDE SEQUENCE [LARGE SCALE GENOMIC DNA]</scope>
    <source>
        <strain evidence="1 2">JCM 12354</strain>
    </source>
</reference>
<evidence type="ECO:0000313" key="1">
    <source>
        <dbReference type="EMBL" id="NKY49716.1"/>
    </source>
</evidence>
<sequence length="174" mass="18135">MCAALAAAGCSSGNGGSAEPVSSTSATASAAATPASNTAWNPCDISDADIAAAGLDPSTKRVGSAGVKFPGWDICTWRSDSWYQMNILATDAHTYDEVVHNTTLFHDPRPVTIGARPATALLHNDDEHACTIAFDMPTGPVQFDLTPKLSSRQFGDPCTEATRIAGVLDKNLPQ</sequence>
<gene>
    <name evidence="1" type="ORF">HGA08_05745</name>
</gene>